<dbReference type="InterPro" id="IPR003439">
    <property type="entry name" value="ABC_transporter-like_ATP-bd"/>
</dbReference>
<keyword evidence="7" id="KW-0547">Nucleotide-binding</keyword>
<feature type="compositionally biased region" description="Basic residues" evidence="12">
    <location>
        <begin position="29"/>
        <end position="39"/>
    </location>
</feature>
<protein>
    <recommendedName>
        <fullName evidence="11">ATP-binding cassette sub-family F member 1</fullName>
    </recommendedName>
</protein>
<dbReference type="FunFam" id="3.40.50.300:FF:000472">
    <property type="entry name" value="ATP-binding cassette, sub-family F (GCN20), member 1"/>
    <property type="match status" value="1"/>
</dbReference>
<dbReference type="GO" id="GO:0016887">
    <property type="term" value="F:ATP hydrolysis activity"/>
    <property type="evidence" value="ECO:0007669"/>
    <property type="project" value="InterPro"/>
</dbReference>
<dbReference type="Gene3D" id="3.40.50.300">
    <property type="entry name" value="P-loop containing nucleotide triphosphate hydrolases"/>
    <property type="match status" value="2"/>
</dbReference>
<evidence type="ECO:0000256" key="5">
    <source>
        <dbReference type="ARBA" id="ARBA00022553"/>
    </source>
</evidence>
<evidence type="ECO:0000313" key="15">
    <source>
        <dbReference type="Proteomes" id="UP000838412"/>
    </source>
</evidence>
<dbReference type="InterPro" id="IPR003593">
    <property type="entry name" value="AAA+_ATPase"/>
</dbReference>
<feature type="compositionally biased region" description="Basic and acidic residues" evidence="12">
    <location>
        <begin position="40"/>
        <end position="57"/>
    </location>
</feature>
<dbReference type="Proteomes" id="UP000838412">
    <property type="component" value="Chromosome 8"/>
</dbReference>
<evidence type="ECO:0000256" key="7">
    <source>
        <dbReference type="ARBA" id="ARBA00022741"/>
    </source>
</evidence>
<feature type="compositionally biased region" description="Acidic residues" evidence="12">
    <location>
        <begin position="192"/>
        <end position="203"/>
    </location>
</feature>
<feature type="compositionally biased region" description="Basic residues" evidence="12">
    <location>
        <begin position="265"/>
        <end position="279"/>
    </location>
</feature>
<feature type="compositionally biased region" description="Basic residues" evidence="12">
    <location>
        <begin position="132"/>
        <end position="144"/>
    </location>
</feature>
<reference evidence="14" key="1">
    <citation type="submission" date="2022-01" db="EMBL/GenBank/DDBJ databases">
        <authorList>
            <person name="Braso-Vives M."/>
        </authorList>
    </citation>
    <scope>NUCLEOTIDE SEQUENCE</scope>
</reference>
<keyword evidence="10" id="KW-0539">Nucleus</keyword>
<dbReference type="PANTHER" id="PTHR19211">
    <property type="entry name" value="ATP-BINDING TRANSPORT PROTEIN-RELATED"/>
    <property type="match status" value="1"/>
</dbReference>
<evidence type="ECO:0000256" key="6">
    <source>
        <dbReference type="ARBA" id="ARBA00022737"/>
    </source>
</evidence>
<comment type="subcellular location">
    <subcellularLocation>
        <location evidence="2">Cytoplasm</location>
    </subcellularLocation>
    <subcellularLocation>
        <location evidence="1">Nucleus envelope</location>
    </subcellularLocation>
    <subcellularLocation>
        <location evidence="3">Nucleus</location>
        <location evidence="3">Nucleoplasm</location>
    </subcellularLocation>
</comment>
<proteinExistence type="predicted"/>
<dbReference type="GO" id="GO:0005635">
    <property type="term" value="C:nuclear envelope"/>
    <property type="evidence" value="ECO:0007669"/>
    <property type="project" value="UniProtKB-SubCell"/>
</dbReference>
<evidence type="ECO:0000256" key="1">
    <source>
        <dbReference type="ARBA" id="ARBA00004259"/>
    </source>
</evidence>
<dbReference type="PROSITE" id="PS50893">
    <property type="entry name" value="ABC_TRANSPORTER_2"/>
    <property type="match status" value="2"/>
</dbReference>
<keyword evidence="6" id="KW-0677">Repeat</keyword>
<dbReference type="PANTHER" id="PTHR19211:SF14">
    <property type="entry name" value="ATP-BINDING CASSETTE SUB-FAMILY F MEMBER 1"/>
    <property type="match status" value="1"/>
</dbReference>
<dbReference type="InterPro" id="IPR027417">
    <property type="entry name" value="P-loop_NTPase"/>
</dbReference>
<feature type="compositionally biased region" description="Basic residues" evidence="12">
    <location>
        <begin position="88"/>
        <end position="99"/>
    </location>
</feature>
<keyword evidence="5" id="KW-0597">Phosphoprotein</keyword>
<keyword evidence="9" id="KW-0010">Activator</keyword>
<dbReference type="GO" id="GO:0005737">
    <property type="term" value="C:cytoplasm"/>
    <property type="evidence" value="ECO:0007669"/>
    <property type="project" value="UniProtKB-SubCell"/>
</dbReference>
<evidence type="ECO:0000313" key="14">
    <source>
        <dbReference type="EMBL" id="CAH1271350.1"/>
    </source>
</evidence>
<feature type="compositionally biased region" description="Acidic residues" evidence="12">
    <location>
        <begin position="165"/>
        <end position="176"/>
    </location>
</feature>
<dbReference type="SMART" id="SM00382">
    <property type="entry name" value="AAA"/>
    <property type="match status" value="2"/>
</dbReference>
<dbReference type="SUPFAM" id="SSF52540">
    <property type="entry name" value="P-loop containing nucleoside triphosphate hydrolases"/>
    <property type="match status" value="2"/>
</dbReference>
<evidence type="ECO:0000259" key="13">
    <source>
        <dbReference type="PROSITE" id="PS50893"/>
    </source>
</evidence>
<dbReference type="InterPro" id="IPR017871">
    <property type="entry name" value="ABC_transporter-like_CS"/>
</dbReference>
<dbReference type="FunFam" id="3.40.50.300:FF:000471">
    <property type="entry name" value="ATP-binding cassette, sub-family F (GCN20), member 1"/>
    <property type="match status" value="1"/>
</dbReference>
<gene>
    <name evidence="14" type="primary">ABCF1</name>
    <name evidence="14" type="ORF">BLAG_LOCUS23416</name>
</gene>
<evidence type="ECO:0000256" key="10">
    <source>
        <dbReference type="ARBA" id="ARBA00023242"/>
    </source>
</evidence>
<feature type="domain" description="ABC transporter" evidence="13">
    <location>
        <begin position="406"/>
        <end position="649"/>
    </location>
</feature>
<feature type="region of interest" description="Disordered" evidence="12">
    <location>
        <begin position="1"/>
        <end position="332"/>
    </location>
</feature>
<keyword evidence="15" id="KW-1185">Reference proteome</keyword>
<keyword evidence="4" id="KW-0963">Cytoplasm</keyword>
<feature type="region of interest" description="Disordered" evidence="12">
    <location>
        <begin position="663"/>
        <end position="701"/>
    </location>
</feature>
<feature type="compositionally biased region" description="Basic and acidic residues" evidence="12">
    <location>
        <begin position="663"/>
        <end position="681"/>
    </location>
</feature>
<dbReference type="InterPro" id="IPR050611">
    <property type="entry name" value="ABCF"/>
</dbReference>
<evidence type="ECO:0000256" key="4">
    <source>
        <dbReference type="ARBA" id="ARBA00022490"/>
    </source>
</evidence>
<feature type="compositionally biased region" description="Acidic residues" evidence="12">
    <location>
        <begin position="319"/>
        <end position="332"/>
    </location>
</feature>
<name>A0A8K0A8M1_BRALA</name>
<feature type="domain" description="ABC transporter" evidence="13">
    <location>
        <begin position="728"/>
        <end position="942"/>
    </location>
</feature>
<accession>A0A8K0A8M1</accession>
<feature type="compositionally biased region" description="Basic and acidic residues" evidence="12">
    <location>
        <begin position="204"/>
        <end position="230"/>
    </location>
</feature>
<feature type="compositionally biased region" description="Basic and acidic residues" evidence="12">
    <location>
        <begin position="293"/>
        <end position="308"/>
    </location>
</feature>
<dbReference type="CDD" id="cd03221">
    <property type="entry name" value="ABCF_EF-3"/>
    <property type="match status" value="2"/>
</dbReference>
<keyword evidence="8" id="KW-0067">ATP-binding</keyword>
<sequence length="948" mass="107444">MPRKKQNLDIVEDVLNNDQKDDDIPEKKKGGRAKQKGKAKMNEDDSVPDRADVESGKGKGNKGKKGRDRRSSPSDSAAPQESESAGKGGKKGRGKKGRNRSPSPGLEEELNQLRIEQGMEQGEEQAEQPTKKKEKKNRGKKKGKGKDSDSDDDMPLNKFSTLGVSDEEEEEDEDDQPTATSGSAFSALMVDDSPDEEEEEEEKEEKKEEEIVKEEPKKEEKKEDESKATIEEEPETKTTGGGDTTQKTQNNPAPSEPEPEPEKKTGKKDKKDKKKKKKDKFSWLDEDGGTDFLDNKPAEQEKTEDKKETKKKGKTESPPPEEEEEEEEEVYDMLGEEGLQQEVEEDKQEDLQKLSRKDRKKLMKKQQFEKKYEEMIERESADLGQFTLSQQQTTAKGAALENVQDIKIDNFSISAKGKVLFENAQLHITAGRRYGLVGPNGHGKTTILRHISTRALAIPPNIDVLYCEQEVVADKTSAVDAVLKSDTKRLELLELEKTLLAENEAGKEVSEQLKKLYDDLKAIGADSAEARARRILSGLGFTKEMQGRATKNFSGGWRMRVSLARALFLEPTLLLLDEPTNHLDLNAVIWLDNYLQRWKKTLLVVSHDQSFLDNVCTDIIHLDMCKLFYYRGNYTQFKKMYKQKARELMKEYEKQEKKIRELKASGRSKVQAEKKQKEILTRKQAKGKRRTDELEDSASSQTELLRRPKEYKVKFTFPSPPELNPPILGLHSVTFGYDNQPLLFKDVDFGIDMNSRVSIVGPNGVGKSTFLKLLAGQIPPLMGEQRKNHRLKVGFYNQHSADQLEVDISPTDYLQKHFNLQYQDARKTLGRFGLVSYAHTIPIRDLSGGQKSRVVFAELSCRAPDVIILDEPTNNLDIESIDALADAINEYEGGVIIVSHDERLIRETDCTLWVVEEKTINQIEGDFDDYRTEILQTLGEEIAHAEQM</sequence>
<feature type="compositionally biased region" description="Basic residues" evidence="12">
    <location>
        <begin position="59"/>
        <end position="68"/>
    </location>
</feature>
<evidence type="ECO:0000256" key="3">
    <source>
        <dbReference type="ARBA" id="ARBA00004642"/>
    </source>
</evidence>
<dbReference type="PROSITE" id="PS00211">
    <property type="entry name" value="ABC_TRANSPORTER_1"/>
    <property type="match status" value="2"/>
</dbReference>
<dbReference type="EMBL" id="OV696693">
    <property type="protein sequence ID" value="CAH1271350.1"/>
    <property type="molecule type" value="Genomic_DNA"/>
</dbReference>
<dbReference type="OrthoDB" id="2110130at2759"/>
<organism evidence="14 15">
    <name type="scientific">Branchiostoma lanceolatum</name>
    <name type="common">Common lancelet</name>
    <name type="synonym">Amphioxus lanceolatum</name>
    <dbReference type="NCBI Taxonomy" id="7740"/>
    <lineage>
        <taxon>Eukaryota</taxon>
        <taxon>Metazoa</taxon>
        <taxon>Chordata</taxon>
        <taxon>Cephalochordata</taxon>
        <taxon>Leptocardii</taxon>
        <taxon>Amphioxiformes</taxon>
        <taxon>Branchiostomatidae</taxon>
        <taxon>Branchiostoma</taxon>
    </lineage>
</organism>
<evidence type="ECO:0000256" key="9">
    <source>
        <dbReference type="ARBA" id="ARBA00023159"/>
    </source>
</evidence>
<dbReference type="GO" id="GO:0005654">
    <property type="term" value="C:nucleoplasm"/>
    <property type="evidence" value="ECO:0007669"/>
    <property type="project" value="UniProtKB-SubCell"/>
</dbReference>
<dbReference type="GO" id="GO:0005524">
    <property type="term" value="F:ATP binding"/>
    <property type="evidence" value="ECO:0007669"/>
    <property type="project" value="UniProtKB-KW"/>
</dbReference>
<evidence type="ECO:0000256" key="2">
    <source>
        <dbReference type="ARBA" id="ARBA00004496"/>
    </source>
</evidence>
<evidence type="ECO:0000256" key="8">
    <source>
        <dbReference type="ARBA" id="ARBA00022840"/>
    </source>
</evidence>
<evidence type="ECO:0000256" key="12">
    <source>
        <dbReference type="SAM" id="MobiDB-lite"/>
    </source>
</evidence>
<dbReference type="Pfam" id="PF00005">
    <property type="entry name" value="ABC_tran"/>
    <property type="match status" value="2"/>
</dbReference>
<dbReference type="AlphaFoldDB" id="A0A8K0A8M1"/>
<evidence type="ECO:0000256" key="11">
    <source>
        <dbReference type="ARBA" id="ARBA00073921"/>
    </source>
</evidence>